<dbReference type="EMBL" id="PYDT01000010">
    <property type="protein sequence ID" value="THU47907.1"/>
    <property type="molecule type" value="Genomic_DNA"/>
</dbReference>
<dbReference type="InterPro" id="IPR048981">
    <property type="entry name" value="AP5B1_C"/>
</dbReference>
<dbReference type="PANTHER" id="PTHR34033:SF1">
    <property type="entry name" value="AP-5 COMPLEX SUBUNIT BETA-1"/>
    <property type="match status" value="1"/>
</dbReference>
<dbReference type="GO" id="GO:0016197">
    <property type="term" value="P:endosomal transport"/>
    <property type="evidence" value="ECO:0007669"/>
    <property type="project" value="InterPro"/>
</dbReference>
<dbReference type="InterPro" id="IPR048979">
    <property type="entry name" value="AP5B1_middle"/>
</dbReference>
<dbReference type="AlphaFoldDB" id="A0A4S8IHT9"/>
<dbReference type="STRING" id="52838.A0A4S8IHT9"/>
<dbReference type="PANTHER" id="PTHR34033">
    <property type="entry name" value="AP-5 COMPLEX SUBUNIT BETA-1"/>
    <property type="match status" value="1"/>
</dbReference>
<gene>
    <name evidence="3" type="ORF">C4D60_Mb09t20610</name>
</gene>
<dbReference type="GO" id="GO:0030119">
    <property type="term" value="C:AP-type membrane coat adaptor complex"/>
    <property type="evidence" value="ECO:0007669"/>
    <property type="project" value="TreeGrafter"/>
</dbReference>
<feature type="domain" description="AP5B1 C-terminal" evidence="2">
    <location>
        <begin position="1074"/>
        <end position="1127"/>
    </location>
</feature>
<proteinExistence type="predicted"/>
<accession>A0A4S8IHT9</accession>
<name>A0A4S8IHT9_MUSBA</name>
<dbReference type="Pfam" id="PF21588">
    <property type="entry name" value="AP5B1_middle"/>
    <property type="match status" value="1"/>
</dbReference>
<organism evidence="3 4">
    <name type="scientific">Musa balbisiana</name>
    <name type="common">Banana</name>
    <dbReference type="NCBI Taxonomy" id="52838"/>
    <lineage>
        <taxon>Eukaryota</taxon>
        <taxon>Viridiplantae</taxon>
        <taxon>Streptophyta</taxon>
        <taxon>Embryophyta</taxon>
        <taxon>Tracheophyta</taxon>
        <taxon>Spermatophyta</taxon>
        <taxon>Magnoliopsida</taxon>
        <taxon>Liliopsida</taxon>
        <taxon>Zingiberales</taxon>
        <taxon>Musaceae</taxon>
        <taxon>Musa</taxon>
    </lineage>
</organism>
<dbReference type="Proteomes" id="UP000317650">
    <property type="component" value="Chromosome 9"/>
</dbReference>
<sequence>MEKQQSMAKQPPSASLSLQEWETLLDDFGSGSPARCARWLPLPLLDLALNAFLRRDFASHLKPLLLLFIDDLLSSPASAPPPSDSLPPLIDALRSLLLSSSPSASDPSPAPAASLLRDQFMATAVSAAVSSLDAPLDASSAALLEPLVEALLTVTNRPNHGPDRQSRAAACECLRELESAFPCLLADAAGHLWALAQAERTHVAQSYLLLLATVVRDIVLRPGLLSSPTSILSTSVPLVPFSVPSCFLSHPSADRDREPSEVNLREIKRVLGFLWERPQALTPAATMELVSILTSIAGALEQHVPTGGALLKVQFSGLIYSYHPILCHIVLMLYSGFPDAFAGEDERNIARRLALMAREAHQPLVFRLLALHWLLGSPRLGKGKDSLAPLAPRFYPGVFDPLALKAKKLDALACIAASLDNLEMRRKGEEDGRRALIVKLFQDGLVCISAYKWLPPWSTETSVAFRTLHKFLVGVIPHRDGCSEEPQLVFLMDSTIFSTLQSMLVNLALEHHGLVLVIGIFIDQLLKCKGHQSVGERLLQKLDEHLLPKLEMGYRLTSYFPIFERIAENDTIPPHGLLELLMRHIVSISVKHGPNSGLSLWSQGTKVLGICRMMLKHHHSSRIFLPLSRLLAFICQCYPDLEVRDNARIYLRMLVCIPGKKLRQVLNLGEEPSGVSPSPHPGSFFQVPSPRHSENIKKSGGVSSYIHLERVVPLIVKQSWSLVILKSNMEDNMEASNVVGISDISISPSAESDKDGEMNCEQISYIKEPLRVMDANVAEILGVLRKHFSCIPDYRHMSAIKIRIPCTLRFESEPFSHVWGDGSSTLDSEEGETLPAMYATTITFSSTAKYGKIPPCRVPFLLGEPLRNRYDIVPAGNSFEEGSSHHASVNIELEPREPMPGLIDVTIKANAENGEVISGRLQSIAIGIEDMFLKASIPPDIEEDEVPGYYYDLFHALWEACGNSASTGRETFPLSGGKGAAAIHGTRSVKLLEVFLDSLIKNVEKHLASYVVSVIGDPLVNIVRNNGIIRDVVWENDAEAFVAHDVNALVPYSENVPLQLPYFDEQGDAENLSLVSKRTIGTFIILIFLPPRFHLLFQMEVGHSSTLVRIRTDHWPCLAYIDEYLESLFYT</sequence>
<keyword evidence="4" id="KW-1185">Reference proteome</keyword>
<evidence type="ECO:0000313" key="3">
    <source>
        <dbReference type="EMBL" id="THU47907.1"/>
    </source>
</evidence>
<protein>
    <submittedName>
        <fullName evidence="3">Uncharacterized protein</fullName>
    </submittedName>
</protein>
<dbReference type="Pfam" id="PF21590">
    <property type="entry name" value="AP5B1_C"/>
    <property type="match status" value="1"/>
</dbReference>
<evidence type="ECO:0000259" key="2">
    <source>
        <dbReference type="Pfam" id="PF21590"/>
    </source>
</evidence>
<dbReference type="InterPro" id="IPR038741">
    <property type="entry name" value="AP5B1"/>
</dbReference>
<evidence type="ECO:0000313" key="4">
    <source>
        <dbReference type="Proteomes" id="UP000317650"/>
    </source>
</evidence>
<evidence type="ECO:0000259" key="1">
    <source>
        <dbReference type="Pfam" id="PF21588"/>
    </source>
</evidence>
<reference evidence="3 4" key="1">
    <citation type="journal article" date="2019" name="Nat. Plants">
        <title>Genome sequencing of Musa balbisiana reveals subgenome evolution and function divergence in polyploid bananas.</title>
        <authorList>
            <person name="Yao X."/>
        </authorList>
    </citation>
    <scope>NUCLEOTIDE SEQUENCE [LARGE SCALE GENOMIC DNA]</scope>
    <source>
        <strain evidence="4">cv. DH-PKW</strain>
        <tissue evidence="3">Leaves</tissue>
    </source>
</reference>
<comment type="caution">
    <text evidence="3">The sequence shown here is derived from an EMBL/GenBank/DDBJ whole genome shotgun (WGS) entry which is preliminary data.</text>
</comment>
<feature type="domain" description="AP5B1 middle" evidence="1">
    <location>
        <begin position="264"/>
        <end position="662"/>
    </location>
</feature>